<protein>
    <submittedName>
        <fullName evidence="1">Uncharacterized protein</fullName>
    </submittedName>
</protein>
<comment type="caution">
    <text evidence="1">The sequence shown here is derived from an EMBL/GenBank/DDBJ whole genome shotgun (WGS) entry which is preliminary data.</text>
</comment>
<evidence type="ECO:0000313" key="1">
    <source>
        <dbReference type="EMBL" id="KNE96722.1"/>
    </source>
</evidence>
<reference evidence="2" key="1">
    <citation type="submission" date="2014-03" db="EMBL/GenBank/DDBJ databases">
        <title>The Genome Sequence of Puccinia striiformis f. sp. tritici PST-78.</title>
        <authorList>
            <consortium name="The Broad Institute Genome Sequencing Platform"/>
            <person name="Cuomo C."/>
            <person name="Hulbert S."/>
            <person name="Chen X."/>
            <person name="Walker B."/>
            <person name="Young S.K."/>
            <person name="Zeng Q."/>
            <person name="Gargeya S."/>
            <person name="Fitzgerald M."/>
            <person name="Haas B."/>
            <person name="Abouelleil A."/>
            <person name="Alvarado L."/>
            <person name="Arachchi H.M."/>
            <person name="Berlin A.M."/>
            <person name="Chapman S.B."/>
            <person name="Goldberg J."/>
            <person name="Griggs A."/>
            <person name="Gujja S."/>
            <person name="Hansen M."/>
            <person name="Howarth C."/>
            <person name="Imamovic A."/>
            <person name="Larimer J."/>
            <person name="McCowan C."/>
            <person name="Montmayeur A."/>
            <person name="Murphy C."/>
            <person name="Neiman D."/>
            <person name="Pearson M."/>
            <person name="Priest M."/>
            <person name="Roberts A."/>
            <person name="Saif S."/>
            <person name="Shea T."/>
            <person name="Sisk P."/>
            <person name="Sykes S."/>
            <person name="Wortman J."/>
            <person name="Nusbaum C."/>
            <person name="Birren B."/>
        </authorList>
    </citation>
    <scope>NUCLEOTIDE SEQUENCE [LARGE SCALE GENOMIC DNA]</scope>
    <source>
        <strain evidence="2">race PST-78</strain>
    </source>
</reference>
<dbReference type="Proteomes" id="UP000054564">
    <property type="component" value="Unassembled WGS sequence"/>
</dbReference>
<dbReference type="PANTHER" id="PTHR35871">
    <property type="entry name" value="EXPRESSED PROTEIN"/>
    <property type="match status" value="1"/>
</dbReference>
<name>A0A0L0VBN1_9BASI</name>
<dbReference type="STRING" id="1165861.A0A0L0VBN1"/>
<sequence length="127" mass="14186">MEQLCHHVSTKAIPIFETFHPHSQAAFIFDCSSAHGAFAKSALRAQNMNLKPGGKQGRLRDSIIPSDDPCIPTHLRSQVQSFCFEDSHAGPQLAVQPKGVQVILQKRGLWQYYTAKAKDENKPKLNF</sequence>
<keyword evidence="2" id="KW-1185">Reference proteome</keyword>
<organism evidence="1 2">
    <name type="scientific">Puccinia striiformis f. sp. tritici PST-78</name>
    <dbReference type="NCBI Taxonomy" id="1165861"/>
    <lineage>
        <taxon>Eukaryota</taxon>
        <taxon>Fungi</taxon>
        <taxon>Dikarya</taxon>
        <taxon>Basidiomycota</taxon>
        <taxon>Pucciniomycotina</taxon>
        <taxon>Pucciniomycetes</taxon>
        <taxon>Pucciniales</taxon>
        <taxon>Pucciniaceae</taxon>
        <taxon>Puccinia</taxon>
    </lineage>
</organism>
<dbReference type="AlphaFoldDB" id="A0A0L0VBN1"/>
<accession>A0A0L0VBN1</accession>
<dbReference type="PANTHER" id="PTHR35871:SF1">
    <property type="entry name" value="CXC1-LIKE CYSTEINE CLUSTER ASSOCIATED WITH KDZ TRANSPOSASES DOMAIN-CONTAINING PROTEIN"/>
    <property type="match status" value="1"/>
</dbReference>
<dbReference type="EMBL" id="AJIL01000078">
    <property type="protein sequence ID" value="KNE96722.1"/>
    <property type="molecule type" value="Genomic_DNA"/>
</dbReference>
<evidence type="ECO:0000313" key="2">
    <source>
        <dbReference type="Proteomes" id="UP000054564"/>
    </source>
</evidence>
<proteinExistence type="predicted"/>
<gene>
    <name evidence="1" type="ORF">PSTG_09993</name>
</gene>